<accession>A0A6J4KT89</accession>
<name>A0A6J4KT89_9BACT</name>
<feature type="non-terminal residue" evidence="1">
    <location>
        <position position="198"/>
    </location>
</feature>
<gene>
    <name evidence="1" type="ORF">AVDCRST_MAG11-1608</name>
</gene>
<dbReference type="InterPro" id="IPR011013">
    <property type="entry name" value="Gal_mutarotase_sf_dom"/>
</dbReference>
<dbReference type="GO" id="GO:0005975">
    <property type="term" value="P:carbohydrate metabolic process"/>
    <property type="evidence" value="ECO:0007669"/>
    <property type="project" value="InterPro"/>
</dbReference>
<dbReference type="EMBL" id="CADCTU010000361">
    <property type="protein sequence ID" value="CAA9312844.1"/>
    <property type="molecule type" value="Genomic_DNA"/>
</dbReference>
<dbReference type="InterPro" id="IPR008183">
    <property type="entry name" value="Aldose_1/G6P_1-epimerase"/>
</dbReference>
<protein>
    <submittedName>
        <fullName evidence="1">Aldose 1-epimerase</fullName>
    </submittedName>
</protein>
<reference evidence="1" key="1">
    <citation type="submission" date="2020-02" db="EMBL/GenBank/DDBJ databases">
        <authorList>
            <person name="Meier V. D."/>
        </authorList>
    </citation>
    <scope>NUCLEOTIDE SEQUENCE</scope>
    <source>
        <strain evidence="1">AVDCRST_MAG11</strain>
    </source>
</reference>
<evidence type="ECO:0000313" key="1">
    <source>
        <dbReference type="EMBL" id="CAA9312844.1"/>
    </source>
</evidence>
<proteinExistence type="predicted"/>
<organism evidence="1">
    <name type="scientific">uncultured Gemmatimonadaceae bacterium</name>
    <dbReference type="NCBI Taxonomy" id="246130"/>
    <lineage>
        <taxon>Bacteria</taxon>
        <taxon>Pseudomonadati</taxon>
        <taxon>Gemmatimonadota</taxon>
        <taxon>Gemmatimonadia</taxon>
        <taxon>Gemmatimonadales</taxon>
        <taxon>Gemmatimonadaceae</taxon>
        <taxon>environmental samples</taxon>
    </lineage>
</organism>
<dbReference type="PANTHER" id="PTHR11122">
    <property type="entry name" value="APOSPORY-ASSOCIATED PROTEIN C-RELATED"/>
    <property type="match status" value="1"/>
</dbReference>
<dbReference type="GO" id="GO:0005737">
    <property type="term" value="C:cytoplasm"/>
    <property type="evidence" value="ECO:0007669"/>
    <property type="project" value="TreeGrafter"/>
</dbReference>
<sequence>MGGAAEVAESVGRGGLRRLVLTAADGARAEVYRHGAHVTSWVPAGGDERLFVSAHSEFRAGAAIRGGVPVIFPQFGPGALPRHGFARTADWEVVDAGVGEGGTARARLLLRDDAATRAVWPAAFTAELTVEVGGPSLAISLGVHNRGARPLAFTAALHSYLRVSDLAAAAVEGLRGARYRDQAAGGREAVDDAPALGF</sequence>
<dbReference type="GO" id="GO:0030246">
    <property type="term" value="F:carbohydrate binding"/>
    <property type="evidence" value="ECO:0007669"/>
    <property type="project" value="InterPro"/>
</dbReference>
<dbReference type="SUPFAM" id="SSF74650">
    <property type="entry name" value="Galactose mutarotase-like"/>
    <property type="match status" value="1"/>
</dbReference>
<dbReference type="GO" id="GO:0047938">
    <property type="term" value="F:glucose-6-phosphate 1-epimerase activity"/>
    <property type="evidence" value="ECO:0007669"/>
    <property type="project" value="TreeGrafter"/>
</dbReference>
<dbReference type="InterPro" id="IPR014718">
    <property type="entry name" value="GH-type_carb-bd"/>
</dbReference>
<dbReference type="PANTHER" id="PTHR11122:SF13">
    <property type="entry name" value="GLUCOSE-6-PHOSPHATE 1-EPIMERASE"/>
    <property type="match status" value="1"/>
</dbReference>
<dbReference type="Gene3D" id="2.70.98.10">
    <property type="match status" value="1"/>
</dbReference>
<dbReference type="Pfam" id="PF01263">
    <property type="entry name" value="Aldose_epim"/>
    <property type="match status" value="1"/>
</dbReference>
<dbReference type="AlphaFoldDB" id="A0A6J4KT89"/>